<feature type="domain" description="YrdC-like" evidence="11">
    <location>
        <begin position="208"/>
        <end position="395"/>
    </location>
</feature>
<keyword evidence="5" id="KW-0863">Zinc-finger</keyword>
<dbReference type="InterPro" id="IPR011125">
    <property type="entry name" value="Znf_HypF"/>
</dbReference>
<comment type="caution">
    <text evidence="12">The sequence shown here is derived from an EMBL/GenBank/DDBJ whole genome shotgun (WGS) entry which is preliminary data.</text>
</comment>
<dbReference type="PROSITE" id="PS51160">
    <property type="entry name" value="ACYLPHOSPHATASE_3"/>
    <property type="match status" value="1"/>
</dbReference>
<dbReference type="InterPro" id="IPR036046">
    <property type="entry name" value="Acylphosphatase-like_dom_sf"/>
</dbReference>
<comment type="pathway">
    <text evidence="1">Protein modification; [NiFe] hydrogenase maturation.</text>
</comment>
<keyword evidence="6" id="KW-0862">Zinc</keyword>
<keyword evidence="3 12" id="KW-0436">Ligase</keyword>
<accession>A0ABU5Q732</accession>
<dbReference type="SUPFAM" id="SSF54975">
    <property type="entry name" value="Acylphosphatase/BLUF domain-like"/>
    <property type="match status" value="1"/>
</dbReference>
<evidence type="ECO:0000256" key="6">
    <source>
        <dbReference type="ARBA" id="ARBA00022833"/>
    </source>
</evidence>
<evidence type="ECO:0000256" key="5">
    <source>
        <dbReference type="ARBA" id="ARBA00022771"/>
    </source>
</evidence>
<dbReference type="Proteomes" id="UP001302949">
    <property type="component" value="Unassembled WGS sequence"/>
</dbReference>
<dbReference type="InterPro" id="IPR017945">
    <property type="entry name" value="DHBP_synth_RibB-like_a/b_dom"/>
</dbReference>
<proteinExistence type="inferred from homology"/>
<dbReference type="Gene3D" id="3.90.870.50">
    <property type="match status" value="1"/>
</dbReference>
<dbReference type="EMBL" id="JAYFUM010000006">
    <property type="protein sequence ID" value="MEA5138649.1"/>
    <property type="molecule type" value="Genomic_DNA"/>
</dbReference>
<dbReference type="Pfam" id="PF07503">
    <property type="entry name" value="zf-HYPF"/>
    <property type="match status" value="2"/>
</dbReference>
<comment type="catalytic activity">
    <reaction evidence="7">
        <text>C-terminal L-cysteinyl-[HypE protein] + carbamoyl phosphate + ATP + H2O = C-terminal S-carboxamide-L-cysteinyl-[HypE protein] + AMP + phosphate + diphosphate + H(+)</text>
        <dbReference type="Rhea" id="RHEA:55636"/>
        <dbReference type="Rhea" id="RHEA-COMP:14247"/>
        <dbReference type="Rhea" id="RHEA-COMP:14392"/>
        <dbReference type="ChEBI" id="CHEBI:15377"/>
        <dbReference type="ChEBI" id="CHEBI:15378"/>
        <dbReference type="ChEBI" id="CHEBI:30616"/>
        <dbReference type="ChEBI" id="CHEBI:33019"/>
        <dbReference type="ChEBI" id="CHEBI:43474"/>
        <dbReference type="ChEBI" id="CHEBI:58228"/>
        <dbReference type="ChEBI" id="CHEBI:76913"/>
        <dbReference type="ChEBI" id="CHEBI:139126"/>
        <dbReference type="ChEBI" id="CHEBI:456215"/>
    </reaction>
</comment>
<dbReference type="Gene3D" id="3.30.420.360">
    <property type="match status" value="1"/>
</dbReference>
<evidence type="ECO:0000256" key="4">
    <source>
        <dbReference type="ARBA" id="ARBA00022723"/>
    </source>
</evidence>
<dbReference type="Gene3D" id="3.30.420.40">
    <property type="match status" value="1"/>
</dbReference>
<dbReference type="InterPro" id="IPR001792">
    <property type="entry name" value="Acylphosphatase-like_dom"/>
</dbReference>
<dbReference type="InterPro" id="IPR017968">
    <property type="entry name" value="Acylphosphatase_CS"/>
</dbReference>
<dbReference type="PROSITE" id="PS00150">
    <property type="entry name" value="ACYLPHOSPHATASE_1"/>
    <property type="match status" value="1"/>
</dbReference>
<dbReference type="NCBIfam" id="TIGR00143">
    <property type="entry name" value="hypF"/>
    <property type="match status" value="1"/>
</dbReference>
<dbReference type="SUPFAM" id="SSF55821">
    <property type="entry name" value="YrdC/RibB"/>
    <property type="match status" value="1"/>
</dbReference>
<dbReference type="InterPro" id="IPR004421">
    <property type="entry name" value="Carbamoyltransferase_HypF"/>
</dbReference>
<comment type="similarity">
    <text evidence="2 8">Belongs to the carbamoyltransferase HypF family.</text>
</comment>
<dbReference type="Gene3D" id="3.30.110.120">
    <property type="match status" value="1"/>
</dbReference>
<keyword evidence="9" id="KW-0378">Hydrolase</keyword>
<organism evidence="12 13">
    <name type="scientific">Arcicella rigui</name>
    <dbReference type="NCBI Taxonomy" id="797020"/>
    <lineage>
        <taxon>Bacteria</taxon>
        <taxon>Pseudomonadati</taxon>
        <taxon>Bacteroidota</taxon>
        <taxon>Cytophagia</taxon>
        <taxon>Cytophagales</taxon>
        <taxon>Flectobacillaceae</taxon>
        <taxon>Arcicella</taxon>
    </lineage>
</organism>
<evidence type="ECO:0000256" key="3">
    <source>
        <dbReference type="ARBA" id="ARBA00022598"/>
    </source>
</evidence>
<dbReference type="InterPro" id="IPR041440">
    <property type="entry name" value="HypF_C"/>
</dbReference>
<dbReference type="EC" id="6.2.-.-" evidence="8"/>
<comment type="catalytic activity">
    <reaction evidence="9">
        <text>an acyl phosphate + H2O = a carboxylate + phosphate + H(+)</text>
        <dbReference type="Rhea" id="RHEA:14965"/>
        <dbReference type="ChEBI" id="CHEBI:15377"/>
        <dbReference type="ChEBI" id="CHEBI:15378"/>
        <dbReference type="ChEBI" id="CHEBI:29067"/>
        <dbReference type="ChEBI" id="CHEBI:43474"/>
        <dbReference type="ChEBI" id="CHEBI:59918"/>
        <dbReference type="EC" id="3.6.1.7"/>
    </reaction>
</comment>
<keyword evidence="13" id="KW-1185">Reference proteome</keyword>
<feature type="active site" evidence="9">
    <location>
        <position position="44"/>
    </location>
</feature>
<dbReference type="Pfam" id="PF17788">
    <property type="entry name" value="HypF_C"/>
    <property type="match status" value="1"/>
</dbReference>
<evidence type="ECO:0000256" key="8">
    <source>
        <dbReference type="PIRNR" id="PIRNR006256"/>
    </source>
</evidence>
<sequence length="765" mass="86809">MEIDTYIAEQTFQIHLEGIVQGVGFRPFVYQLAREFGFQGWVNNTKKGVQICVNADAESIQDFYETLLKNIPKNAFVTASSVELVEREVFQDFEIKQSAHEGKTNILLTPDLAICQDCRSEIHLMTDKRANYAFTTCSHCGPRYSIIQALPYDRQSTSMGTFEMCPNCKKEYQNPSNRRFFAQTNTCPDCAVEMRVFENNSAITLAQNEIIPWLVERINAGKIIAIKGIGGYLLMGDANNLKVVEKLRVRKFRPSKPFALMFPTIDELEKVAEIQEDEQALLTSSAAPIVLLKLKKGNDSFEAIAPNLKHIGVMLPYSPLFEILSQQFGKALIATSGNISHSPIVFKDQKALEDLAEIADIIVTNNREILVPQDDSVIRFTKNNRQKIIHRRARGFAPNYFYGSFNTHKINTLAMGASLKSTFAWQTEQNLYVSQYLGDLESFDTQNNFQQCLEHFEKVLEVQPQIVLIDQHQAYFSSILGLQMAQEKSIPVVIIQHHKAHFAAVLAENNLLDTTEKVLGIIWDGTGFGEDGNIWGGEFMFYHAGNFERQAHFAYFEAILGDKMPREPRISALSLSHTLPEVEQYLKPKFTEKEYELYKKILKQNQLKTSSIGRLFDGVASILSIIDKVSYEGEAAILLEEMALDYLENHDFDFKEFYSVKIIQNQVQTTDLLQGIIEDIKAKKSVGFIAVKFHFSLVKIIKNIATQSKIQHLAFSGGVFQNALLVDMIIDHCAEKFKLHFHQQLSPNDECISFGQLAYFSLINN</sequence>
<dbReference type="RefSeq" id="WP_323295816.1">
    <property type="nucleotide sequence ID" value="NZ_JAYFUM010000006.1"/>
</dbReference>
<dbReference type="InterPro" id="IPR051060">
    <property type="entry name" value="Carbamoyltrans_HypF-like"/>
</dbReference>
<evidence type="ECO:0000256" key="9">
    <source>
        <dbReference type="PROSITE-ProRule" id="PRU00520"/>
    </source>
</evidence>
<evidence type="ECO:0000259" key="11">
    <source>
        <dbReference type="PROSITE" id="PS51163"/>
    </source>
</evidence>
<feature type="domain" description="Acylphosphatase-like" evidence="10">
    <location>
        <begin position="11"/>
        <end position="97"/>
    </location>
</feature>
<dbReference type="InterPro" id="IPR006070">
    <property type="entry name" value="Sua5-like_dom"/>
</dbReference>
<name>A0ABU5Q732_9BACT</name>
<keyword evidence="4" id="KW-0479">Metal-binding</keyword>
<protein>
    <recommendedName>
        <fullName evidence="8">Carbamoyltransferase</fullName>
        <ecNumber evidence="8">6.2.-.-</ecNumber>
    </recommendedName>
</protein>
<evidence type="ECO:0000256" key="1">
    <source>
        <dbReference type="ARBA" id="ARBA00004711"/>
    </source>
</evidence>
<dbReference type="PANTHER" id="PTHR42959">
    <property type="entry name" value="CARBAMOYLTRANSFERASE"/>
    <property type="match status" value="1"/>
</dbReference>
<evidence type="ECO:0000259" key="10">
    <source>
        <dbReference type="PROSITE" id="PS51160"/>
    </source>
</evidence>
<evidence type="ECO:0000256" key="2">
    <source>
        <dbReference type="ARBA" id="ARBA00008097"/>
    </source>
</evidence>
<reference evidence="12 13" key="1">
    <citation type="submission" date="2023-12" db="EMBL/GenBank/DDBJ databases">
        <title>Novel species of the genus Arcicella isolated from rivers.</title>
        <authorList>
            <person name="Lu H."/>
        </authorList>
    </citation>
    <scope>NUCLEOTIDE SEQUENCE [LARGE SCALE GENOMIC DNA]</scope>
    <source>
        <strain evidence="12 13">KCTC 23307</strain>
    </source>
</reference>
<dbReference type="Pfam" id="PF00708">
    <property type="entry name" value="Acylphosphatase"/>
    <property type="match status" value="1"/>
</dbReference>
<dbReference type="GO" id="GO:0016874">
    <property type="term" value="F:ligase activity"/>
    <property type="evidence" value="ECO:0007669"/>
    <property type="project" value="UniProtKB-KW"/>
</dbReference>
<evidence type="ECO:0000313" key="13">
    <source>
        <dbReference type="Proteomes" id="UP001302949"/>
    </source>
</evidence>
<dbReference type="Pfam" id="PF22521">
    <property type="entry name" value="HypF_C_2"/>
    <property type="match status" value="1"/>
</dbReference>
<feature type="active site" evidence="9">
    <location>
        <position position="26"/>
    </location>
</feature>
<gene>
    <name evidence="12" type="primary">hypF</name>
    <name evidence="12" type="ORF">VB248_05885</name>
</gene>
<dbReference type="InterPro" id="IPR055128">
    <property type="entry name" value="HypF_C_2"/>
</dbReference>
<evidence type="ECO:0000256" key="7">
    <source>
        <dbReference type="ARBA" id="ARBA00048220"/>
    </source>
</evidence>
<evidence type="ECO:0000313" key="12">
    <source>
        <dbReference type="EMBL" id="MEA5138649.1"/>
    </source>
</evidence>
<dbReference type="PIRSF" id="PIRSF006256">
    <property type="entry name" value="CMPcnvr_hdrg_mat"/>
    <property type="match status" value="1"/>
</dbReference>
<dbReference type="PROSITE" id="PS51163">
    <property type="entry name" value="YRDC"/>
    <property type="match status" value="1"/>
</dbReference>
<dbReference type="PANTHER" id="PTHR42959:SF1">
    <property type="entry name" value="CARBAMOYLTRANSFERASE HYPF"/>
    <property type="match status" value="1"/>
</dbReference>
<dbReference type="Pfam" id="PF01300">
    <property type="entry name" value="Sua5_yciO_yrdC"/>
    <property type="match status" value="1"/>
</dbReference>